<sequence length="95" mass="10739">MFKTAMGRLRVVGFYEGISFLVLLLIAMPLKYWADIPQAVTVVGGLHGLLFVLYMLAVLHVWIVHRWSIFKAAAAFIAAFLPFGTFVLDKKLLRE</sequence>
<feature type="transmembrane region" description="Helical" evidence="6">
    <location>
        <begin position="12"/>
        <end position="30"/>
    </location>
</feature>
<name>A0A7W5GAH7_9BACL</name>
<dbReference type="Pfam" id="PF12823">
    <property type="entry name" value="DUF3817"/>
    <property type="match status" value="1"/>
</dbReference>
<evidence type="ECO:0000313" key="9">
    <source>
        <dbReference type="Proteomes" id="UP000518605"/>
    </source>
</evidence>
<evidence type="ECO:0000256" key="2">
    <source>
        <dbReference type="ARBA" id="ARBA00022475"/>
    </source>
</evidence>
<dbReference type="NCBIfam" id="TIGR03954">
    <property type="entry name" value="integ_memb_HG"/>
    <property type="match status" value="1"/>
</dbReference>
<dbReference type="PANTHER" id="PTHR40077">
    <property type="entry name" value="MEMBRANE PROTEIN-RELATED"/>
    <property type="match status" value="1"/>
</dbReference>
<keyword evidence="3 6" id="KW-0812">Transmembrane</keyword>
<gene>
    <name evidence="8" type="ORF">FHS16_002023</name>
</gene>
<dbReference type="AlphaFoldDB" id="A0A7W5GAH7"/>
<evidence type="ECO:0000256" key="3">
    <source>
        <dbReference type="ARBA" id="ARBA00022692"/>
    </source>
</evidence>
<dbReference type="GO" id="GO:0005886">
    <property type="term" value="C:plasma membrane"/>
    <property type="evidence" value="ECO:0007669"/>
    <property type="project" value="UniProtKB-SubCell"/>
</dbReference>
<evidence type="ECO:0000256" key="5">
    <source>
        <dbReference type="ARBA" id="ARBA00023136"/>
    </source>
</evidence>
<evidence type="ECO:0000313" key="8">
    <source>
        <dbReference type="EMBL" id="MBB3151977.1"/>
    </source>
</evidence>
<feature type="transmembrane region" description="Helical" evidence="6">
    <location>
        <begin position="42"/>
        <end position="63"/>
    </location>
</feature>
<keyword evidence="9" id="KW-1185">Reference proteome</keyword>
<feature type="domain" description="DUF3817" evidence="7">
    <location>
        <begin position="7"/>
        <end position="93"/>
    </location>
</feature>
<keyword evidence="4 6" id="KW-1133">Transmembrane helix</keyword>
<dbReference type="Proteomes" id="UP000518605">
    <property type="component" value="Unassembled WGS sequence"/>
</dbReference>
<evidence type="ECO:0000256" key="6">
    <source>
        <dbReference type="SAM" id="Phobius"/>
    </source>
</evidence>
<reference evidence="8 9" key="1">
    <citation type="submission" date="2020-08" db="EMBL/GenBank/DDBJ databases">
        <title>Genomic Encyclopedia of Type Strains, Phase III (KMG-III): the genomes of soil and plant-associated and newly described type strains.</title>
        <authorList>
            <person name="Whitman W."/>
        </authorList>
    </citation>
    <scope>NUCLEOTIDE SEQUENCE [LARGE SCALE GENOMIC DNA]</scope>
    <source>
        <strain evidence="8 9">CECT 8234</strain>
    </source>
</reference>
<evidence type="ECO:0000256" key="4">
    <source>
        <dbReference type="ARBA" id="ARBA00022989"/>
    </source>
</evidence>
<comment type="caution">
    <text evidence="8">The sequence shown here is derived from an EMBL/GenBank/DDBJ whole genome shotgun (WGS) entry which is preliminary data.</text>
</comment>
<keyword evidence="5 6" id="KW-0472">Membrane</keyword>
<feature type="transmembrane region" description="Helical" evidence="6">
    <location>
        <begin position="69"/>
        <end position="88"/>
    </location>
</feature>
<proteinExistence type="predicted"/>
<evidence type="ECO:0000259" key="7">
    <source>
        <dbReference type="Pfam" id="PF12823"/>
    </source>
</evidence>
<dbReference type="InterPro" id="IPR023845">
    <property type="entry name" value="DUF3817_TM"/>
</dbReference>
<dbReference type="PANTHER" id="PTHR40077:SF1">
    <property type="entry name" value="MEMBRANE PROTEIN"/>
    <property type="match status" value="1"/>
</dbReference>
<dbReference type="RefSeq" id="WP_138751472.1">
    <property type="nucleotide sequence ID" value="NZ_CBCSLB010000003.1"/>
</dbReference>
<keyword evidence="2" id="KW-1003">Cell membrane</keyword>
<accession>A0A7W5GAH7</accession>
<organism evidence="8 9">
    <name type="scientific">Paenibacillus endophyticus</name>
    <dbReference type="NCBI Taxonomy" id="1294268"/>
    <lineage>
        <taxon>Bacteria</taxon>
        <taxon>Bacillati</taxon>
        <taxon>Bacillota</taxon>
        <taxon>Bacilli</taxon>
        <taxon>Bacillales</taxon>
        <taxon>Paenibacillaceae</taxon>
        <taxon>Paenibacillus</taxon>
    </lineage>
</organism>
<comment type="subcellular location">
    <subcellularLocation>
        <location evidence="1">Cell membrane</location>
        <topology evidence="1">Multi-pass membrane protein</topology>
    </subcellularLocation>
</comment>
<protein>
    <submittedName>
        <fullName evidence="8">Integral membrane protein</fullName>
    </submittedName>
</protein>
<dbReference type="EMBL" id="JACHXW010000005">
    <property type="protein sequence ID" value="MBB3151977.1"/>
    <property type="molecule type" value="Genomic_DNA"/>
</dbReference>
<evidence type="ECO:0000256" key="1">
    <source>
        <dbReference type="ARBA" id="ARBA00004651"/>
    </source>
</evidence>